<dbReference type="OrthoDB" id="215671at2"/>
<dbReference type="EMBL" id="CP019082">
    <property type="protein sequence ID" value="APW63896.1"/>
    <property type="molecule type" value="Genomic_DNA"/>
</dbReference>
<evidence type="ECO:0000313" key="3">
    <source>
        <dbReference type="Proteomes" id="UP000186309"/>
    </source>
</evidence>
<organism evidence="2 3">
    <name type="scientific">Paludisphaera borealis</name>
    <dbReference type="NCBI Taxonomy" id="1387353"/>
    <lineage>
        <taxon>Bacteria</taxon>
        <taxon>Pseudomonadati</taxon>
        <taxon>Planctomycetota</taxon>
        <taxon>Planctomycetia</taxon>
        <taxon>Isosphaerales</taxon>
        <taxon>Isosphaeraceae</taxon>
        <taxon>Paludisphaera</taxon>
    </lineage>
</organism>
<dbReference type="STRING" id="1387353.BSF38_05483"/>
<feature type="region of interest" description="Disordered" evidence="1">
    <location>
        <begin position="1"/>
        <end position="20"/>
    </location>
</feature>
<dbReference type="Proteomes" id="UP000186309">
    <property type="component" value="Chromosome"/>
</dbReference>
<reference evidence="3" key="1">
    <citation type="submission" date="2016-12" db="EMBL/GenBank/DDBJ databases">
        <title>Comparative genomics of four Isosphaeraceae planctomycetes: a common pool of plasmids and glycoside hydrolase genes.</title>
        <authorList>
            <person name="Ivanova A."/>
        </authorList>
    </citation>
    <scope>NUCLEOTIDE SEQUENCE [LARGE SCALE GENOMIC DNA]</scope>
    <source>
        <strain evidence="3">PX4</strain>
    </source>
</reference>
<protein>
    <submittedName>
        <fullName evidence="2">Uncharacterized protein</fullName>
    </submittedName>
</protein>
<dbReference type="AlphaFoldDB" id="A0A1U7CYB7"/>
<sequence>MSKHHDHKGEEKSRFRTPWLDDSSEAPLVHQYAEKLTTFMDAMADGKIDKHELRDQEARVVALMKKIEPQLDPDLHEEVTHLLCELTAYNVMHTIHGILDATPKTKFRG</sequence>
<proteinExistence type="predicted"/>
<name>A0A1U7CYB7_9BACT</name>
<dbReference type="RefSeq" id="WP_076350200.1">
    <property type="nucleotide sequence ID" value="NZ_CP019082.1"/>
</dbReference>
<dbReference type="KEGG" id="pbor:BSF38_05483"/>
<accession>A0A1U7CYB7</accession>
<gene>
    <name evidence="2" type="ORF">BSF38_05483</name>
</gene>
<evidence type="ECO:0000256" key="1">
    <source>
        <dbReference type="SAM" id="MobiDB-lite"/>
    </source>
</evidence>
<keyword evidence="3" id="KW-1185">Reference proteome</keyword>
<evidence type="ECO:0000313" key="2">
    <source>
        <dbReference type="EMBL" id="APW63896.1"/>
    </source>
</evidence>